<evidence type="ECO:0008006" key="3">
    <source>
        <dbReference type="Google" id="ProtNLM"/>
    </source>
</evidence>
<reference evidence="1 2" key="1">
    <citation type="submission" date="2018-08" db="EMBL/GenBank/DDBJ databases">
        <title>Meiothermus roseus NBRC 110900 genome sequencing project.</title>
        <authorList>
            <person name="Da Costa M.S."/>
            <person name="Albuquerque L."/>
            <person name="Raposo P."/>
            <person name="Froufe H.J.C."/>
            <person name="Barroso C.S."/>
            <person name="Egas C."/>
        </authorList>
    </citation>
    <scope>NUCLEOTIDE SEQUENCE [LARGE SCALE GENOMIC DNA]</scope>
    <source>
        <strain evidence="1 2">NBRC 110900</strain>
    </source>
</reference>
<comment type="caution">
    <text evidence="1">The sequence shown here is derived from an EMBL/GenBank/DDBJ whole genome shotgun (WGS) entry which is preliminary data.</text>
</comment>
<dbReference type="SUPFAM" id="SSF48613">
    <property type="entry name" value="Heme oxygenase-like"/>
    <property type="match status" value="1"/>
</dbReference>
<dbReference type="Gene3D" id="1.20.910.10">
    <property type="entry name" value="Heme oxygenase-like"/>
    <property type="match status" value="1"/>
</dbReference>
<accession>A0A399EKI5</accession>
<organism evidence="1 2">
    <name type="scientific">Calidithermus roseus</name>
    <dbReference type="NCBI Taxonomy" id="1644118"/>
    <lineage>
        <taxon>Bacteria</taxon>
        <taxon>Thermotogati</taxon>
        <taxon>Deinococcota</taxon>
        <taxon>Deinococci</taxon>
        <taxon>Thermales</taxon>
        <taxon>Thermaceae</taxon>
        <taxon>Calidithermus</taxon>
    </lineage>
</organism>
<dbReference type="AlphaFoldDB" id="A0A399EKI5"/>
<evidence type="ECO:0000313" key="1">
    <source>
        <dbReference type="EMBL" id="RIH85244.1"/>
    </source>
</evidence>
<dbReference type="EMBL" id="QWLA01000045">
    <property type="protein sequence ID" value="RIH85244.1"/>
    <property type="molecule type" value="Genomic_DNA"/>
</dbReference>
<gene>
    <name evidence="1" type="ORF">Mrose_02302</name>
</gene>
<name>A0A399EKI5_9DEIN</name>
<dbReference type="Proteomes" id="UP000265341">
    <property type="component" value="Unassembled WGS sequence"/>
</dbReference>
<sequence>MYPTHRVQSLRDRHLLRWQSFAAHPFLQRLREGSISPVAIARWLTQLYYFDELMMRFQLGILRQAPREHRVLLAQIVLNMVEEMDWLLSQGIDLSDPPDPSRQTYQAFFQDLQRLPYSHLTVMHWATHQVFMDALKTLDTPDERLQAILERWADGEFGAILYDLAVLADEALEHLDLSEFDAPLNRLFDLEDSSWEMALRIAEEADQDS</sequence>
<keyword evidence="2" id="KW-1185">Reference proteome</keyword>
<dbReference type="InterPro" id="IPR016084">
    <property type="entry name" value="Haem_Oase-like_multi-hlx"/>
</dbReference>
<evidence type="ECO:0000313" key="2">
    <source>
        <dbReference type="Proteomes" id="UP000265341"/>
    </source>
</evidence>
<proteinExistence type="predicted"/>
<protein>
    <recommendedName>
        <fullName evidence="3">Aminopyrimidine aminohydrolase</fullName>
    </recommendedName>
</protein>